<dbReference type="EMBL" id="PKMF04000505">
    <property type="protein sequence ID" value="KAK7828356.1"/>
    <property type="molecule type" value="Genomic_DNA"/>
</dbReference>
<evidence type="ECO:0000313" key="4">
    <source>
        <dbReference type="EMBL" id="KAK7828356.1"/>
    </source>
</evidence>
<accession>A0AAW0JQE5</accession>
<reference evidence="4 5" key="1">
    <citation type="journal article" date="2018" name="Sci. Data">
        <title>The draft genome sequence of cork oak.</title>
        <authorList>
            <person name="Ramos A.M."/>
            <person name="Usie A."/>
            <person name="Barbosa P."/>
            <person name="Barros P.M."/>
            <person name="Capote T."/>
            <person name="Chaves I."/>
            <person name="Simoes F."/>
            <person name="Abreu I."/>
            <person name="Carrasquinho I."/>
            <person name="Faro C."/>
            <person name="Guimaraes J.B."/>
            <person name="Mendonca D."/>
            <person name="Nobrega F."/>
            <person name="Rodrigues L."/>
            <person name="Saibo N.J.M."/>
            <person name="Varela M.C."/>
            <person name="Egas C."/>
            <person name="Matos J."/>
            <person name="Miguel C.M."/>
            <person name="Oliveira M.M."/>
            <person name="Ricardo C.P."/>
            <person name="Goncalves S."/>
        </authorList>
    </citation>
    <scope>NUCLEOTIDE SEQUENCE [LARGE SCALE GENOMIC DNA]</scope>
    <source>
        <strain evidence="5">cv. HL8</strain>
    </source>
</reference>
<dbReference type="SUPFAM" id="SSF81324">
    <property type="entry name" value="Voltage-gated potassium channels"/>
    <property type="match status" value="1"/>
</dbReference>
<evidence type="ECO:0000313" key="5">
    <source>
        <dbReference type="Proteomes" id="UP000237347"/>
    </source>
</evidence>
<dbReference type="InterPro" id="IPR025836">
    <property type="entry name" value="Zn_knuckle_CX2CX4HX4C"/>
</dbReference>
<feature type="transmembrane region" description="Helical" evidence="2">
    <location>
        <begin position="12"/>
        <end position="31"/>
    </location>
</feature>
<dbReference type="AlphaFoldDB" id="A0AAW0JQE5"/>
<dbReference type="Proteomes" id="UP000237347">
    <property type="component" value="Unassembled WGS sequence"/>
</dbReference>
<keyword evidence="2" id="KW-0472">Membrane</keyword>
<organism evidence="4 5">
    <name type="scientific">Quercus suber</name>
    <name type="common">Cork oak</name>
    <dbReference type="NCBI Taxonomy" id="58331"/>
    <lineage>
        <taxon>Eukaryota</taxon>
        <taxon>Viridiplantae</taxon>
        <taxon>Streptophyta</taxon>
        <taxon>Embryophyta</taxon>
        <taxon>Tracheophyta</taxon>
        <taxon>Spermatophyta</taxon>
        <taxon>Magnoliopsida</taxon>
        <taxon>eudicotyledons</taxon>
        <taxon>Gunneridae</taxon>
        <taxon>Pentapetalae</taxon>
        <taxon>rosids</taxon>
        <taxon>fabids</taxon>
        <taxon>Fagales</taxon>
        <taxon>Fagaceae</taxon>
        <taxon>Quercus</taxon>
    </lineage>
</organism>
<proteinExistence type="predicted"/>
<dbReference type="Pfam" id="PF14392">
    <property type="entry name" value="zf-CCHC_4"/>
    <property type="match status" value="1"/>
</dbReference>
<protein>
    <submittedName>
        <fullName evidence="4">Cyclic nucleotide-gated ion channel 1</fullName>
    </submittedName>
</protein>
<feature type="transmembrane region" description="Helical" evidence="2">
    <location>
        <begin position="159"/>
        <end position="185"/>
    </location>
</feature>
<keyword evidence="1" id="KW-0406">Ion transport</keyword>
<dbReference type="GO" id="GO:0016020">
    <property type="term" value="C:membrane"/>
    <property type="evidence" value="ECO:0007669"/>
    <property type="project" value="UniProtKB-SubCell"/>
</dbReference>
<keyword evidence="2" id="KW-1133">Transmembrane helix</keyword>
<evidence type="ECO:0000256" key="1">
    <source>
        <dbReference type="ARBA" id="ARBA00023303"/>
    </source>
</evidence>
<comment type="caution">
    <text evidence="4">The sequence shown here is derived from an EMBL/GenBank/DDBJ whole genome shotgun (WGS) entry which is preliminary data.</text>
</comment>
<evidence type="ECO:0000256" key="2">
    <source>
        <dbReference type="SAM" id="Phobius"/>
    </source>
</evidence>
<evidence type="ECO:0000259" key="3">
    <source>
        <dbReference type="Pfam" id="PF14392"/>
    </source>
</evidence>
<keyword evidence="1" id="KW-0813">Transport</keyword>
<feature type="transmembrane region" description="Helical" evidence="2">
    <location>
        <begin position="236"/>
        <end position="256"/>
    </location>
</feature>
<dbReference type="GO" id="GO:0034220">
    <property type="term" value="P:monoatomic ion transmembrane transport"/>
    <property type="evidence" value="ECO:0007669"/>
    <property type="project" value="UniProtKB-KW"/>
</dbReference>
<sequence length="385" mass="44657">MDPGKKTGAFIYELFVGGLVYLKVYLGILSITGQNVRPHDPERGQDETNGGESINLLRRLWSSMTLCDWYLQSWRIIFGVSCVIAVVLDPLFFYVPVIINEDKKCIGMDKKLGAISLILRFFTDIIGIINIILQFRNGYKDENLGEEVKDFRKIARRYLWPYFVIDILVILPFPQVIILIIFRRLKVSKSLIKRKSLTFLVLFQYVPRVIQIFQSWKDPKKRVDKLSETPKRVKAAFNFFLYIIASHVSLILYQFYIHEILTLKSSINLKPRFCSILDFENITKPLSKGRRVRFGPASDGWVLFRYERLPVFCYWCGRLTHDAKDCDVWIHSKGTLNIQQQPFGDWMRAPQMSMARRKVISVAGQETQKVRGSQENGGPKIPCIA</sequence>
<gene>
    <name evidence="4" type="primary">CNGC1_33</name>
    <name evidence="4" type="ORF">CFP56_030357</name>
</gene>
<name>A0AAW0JQE5_QUESU</name>
<keyword evidence="2" id="KW-0812">Transmembrane</keyword>
<feature type="transmembrane region" description="Helical" evidence="2">
    <location>
        <begin position="76"/>
        <end position="100"/>
    </location>
</feature>
<feature type="domain" description="Zinc knuckle CX2CX4HX4C" evidence="3">
    <location>
        <begin position="282"/>
        <end position="327"/>
    </location>
</feature>
<feature type="transmembrane region" description="Helical" evidence="2">
    <location>
        <begin position="112"/>
        <end position="133"/>
    </location>
</feature>
<keyword evidence="1" id="KW-0407">Ion channel</keyword>
<keyword evidence="5" id="KW-1185">Reference proteome</keyword>
<dbReference type="PANTHER" id="PTHR45651">
    <property type="entry name" value="CYCLIC NUCLEOTIDE-GATED ION CHANNEL 15-RELATED-RELATED"/>
    <property type="match status" value="1"/>
</dbReference>
<dbReference type="PANTHER" id="PTHR45651:SF68">
    <property type="entry name" value="ION TRANSPORT DOMAIN-CONTAINING PROTEIN"/>
    <property type="match status" value="1"/>
</dbReference>